<feature type="signal peptide" evidence="1">
    <location>
        <begin position="1"/>
        <end position="24"/>
    </location>
</feature>
<sequence>MKRFSAGLAAFLLAITLLAAPASAATDPSFLFTATAKDFASYFPGYLANGYFSTMTSPRGTEPNASYMVAFMDYKPGDISRPAAIPGWSEIDYNPGGGWLNRTRLDAGIFQRYAQTLDMHDATLITRYRFAYANKASDIEVTSFVSQASPHLAAIRMAITPQFDGQVQLSFPIRLWSEHQPRFPIASMGGEEMIAAVIASGQSLDNKPVPTPDRAPVWYPGYTQVRSAEGDAKALTLALKGRAQHGLGMAEAAAIGLPEGLSPDTVKLERTSTRLSLDITATLHKGQRYVFTKYVALSRDGWGDDGDVLALASAARKAGFDRLLADHRAAWHKLWQSDIVIDGKPAVQKAVHSDLYYLLSNTTVGTAWPMGACALTPNYAGHAFWDSDSWVFPALLLLHPERARPIVMFRDRTTEPARARARQYGVQGTMYPWEADPQTGVDVTPHFAWEVYREVHVNADIAIAQWQYYLATGDKAWLKTHAWPVLEGIATFWTSRVTYDRSHDRYEIHHVTSPDEAYNDVPNDSFTNAVARKALEIAVKAARVVGAKADPRWSEIAAKMYIPFDEDEQRHLDFDKSVPHDKITWMGSSLAWLMYPNLDLPMSPQVRRNDFDFQLQALKSHGDDPNEMMMVMLAVGAAELGDGRAAGEWIDRNLVGFLKPPFNVRTETAANNAGYILATSAGFVQSMLYGLTGLRIDDDGLSAKYAPVLPPGWNALTLKDVKFRGRRYDIRISRDADGKVVLSRQPLRATGMRHPDPLQEEARP</sequence>
<dbReference type="SUPFAM" id="SSF48208">
    <property type="entry name" value="Six-hairpin glycosidases"/>
    <property type="match status" value="1"/>
</dbReference>
<dbReference type="SUPFAM" id="SSF74650">
    <property type="entry name" value="Galactose mutarotase-like"/>
    <property type="match status" value="1"/>
</dbReference>
<dbReference type="PANTHER" id="PTHR11051:SF8">
    <property type="entry name" value="PROTEIN-GLUCOSYLGALACTOSYLHYDROXYLYSINE GLUCOSIDASE"/>
    <property type="match status" value="1"/>
</dbReference>
<dbReference type="Gene3D" id="1.50.10.10">
    <property type="match status" value="1"/>
</dbReference>
<feature type="domain" description="Glycoside hydrolase family 65 N-terminal" evidence="4">
    <location>
        <begin position="46"/>
        <end position="297"/>
    </location>
</feature>
<feature type="chain" id="PRO_5044492141" evidence="1">
    <location>
        <begin position="25"/>
        <end position="764"/>
    </location>
</feature>
<accession>A0AB74UUA9</accession>
<dbReference type="InterPro" id="IPR012341">
    <property type="entry name" value="6hp_glycosidase-like_sf"/>
</dbReference>
<dbReference type="Pfam" id="PF03633">
    <property type="entry name" value="Glyco_hydro_65C"/>
    <property type="match status" value="1"/>
</dbReference>
<keyword evidence="1" id="KW-0732">Signal</keyword>
<evidence type="ECO:0000256" key="1">
    <source>
        <dbReference type="SAM" id="SignalP"/>
    </source>
</evidence>
<dbReference type="RefSeq" id="WP_395118246.1">
    <property type="nucleotide sequence ID" value="NZ_CP170721.1"/>
</dbReference>
<evidence type="ECO:0000259" key="4">
    <source>
        <dbReference type="Pfam" id="PF03636"/>
    </source>
</evidence>
<dbReference type="Gene3D" id="2.70.98.40">
    <property type="entry name" value="Glycoside hydrolase, family 65, N-terminal domain"/>
    <property type="match status" value="1"/>
</dbReference>
<dbReference type="GO" id="GO:0030246">
    <property type="term" value="F:carbohydrate binding"/>
    <property type="evidence" value="ECO:0007669"/>
    <property type="project" value="InterPro"/>
</dbReference>
<dbReference type="EMBL" id="CP170721">
    <property type="protein sequence ID" value="XIA20035.1"/>
    <property type="molecule type" value="Genomic_DNA"/>
</dbReference>
<evidence type="ECO:0000259" key="3">
    <source>
        <dbReference type="Pfam" id="PF03633"/>
    </source>
</evidence>
<dbReference type="InterPro" id="IPR008928">
    <property type="entry name" value="6-hairpin_glycosidase_sf"/>
</dbReference>
<proteinExistence type="predicted"/>
<feature type="domain" description="Glycoside hydrolase family 65 central catalytic" evidence="2">
    <location>
        <begin position="378"/>
        <end position="586"/>
    </location>
</feature>
<dbReference type="InterPro" id="IPR005195">
    <property type="entry name" value="Glyco_hydro_65_M"/>
</dbReference>
<reference evidence="5" key="1">
    <citation type="submission" date="2024-10" db="EMBL/GenBank/DDBJ databases">
        <authorList>
            <person name="Lesea H.P."/>
            <person name="Kuehl J.V."/>
            <person name="Chandonia J.-M."/>
        </authorList>
    </citation>
    <scope>NUCLEOTIDE SEQUENCE</scope>
    <source>
        <strain evidence="5">FW102-FHT14D07</strain>
    </source>
</reference>
<dbReference type="GO" id="GO:0004553">
    <property type="term" value="F:hydrolase activity, hydrolyzing O-glycosyl compounds"/>
    <property type="evidence" value="ECO:0007669"/>
    <property type="project" value="TreeGrafter"/>
</dbReference>
<dbReference type="Pfam" id="PF03636">
    <property type="entry name" value="Glyco_hydro_65N"/>
    <property type="match status" value="1"/>
</dbReference>
<protein>
    <submittedName>
        <fullName evidence="5">Glycosyl hydrolase family 65 protein</fullName>
    </submittedName>
</protein>
<dbReference type="Pfam" id="PF03632">
    <property type="entry name" value="Glyco_hydro_65m"/>
    <property type="match status" value="1"/>
</dbReference>
<organism evidence="5">
    <name type="scientific">Rhodanobacter sp. FW102-FHT14D07</name>
    <dbReference type="NCBI Taxonomy" id="3351462"/>
    <lineage>
        <taxon>Bacteria</taxon>
        <taxon>Pseudomonadati</taxon>
        <taxon>Pseudomonadota</taxon>
        <taxon>Gammaproteobacteria</taxon>
        <taxon>Lysobacterales</taxon>
        <taxon>Rhodanobacteraceae</taxon>
        <taxon>Rhodanobacter</taxon>
    </lineage>
</organism>
<dbReference type="PANTHER" id="PTHR11051">
    <property type="entry name" value="GLYCOSYL HYDROLASE-RELATED"/>
    <property type="match status" value="1"/>
</dbReference>
<evidence type="ECO:0000313" key="5">
    <source>
        <dbReference type="EMBL" id="XIA20035.1"/>
    </source>
</evidence>
<dbReference type="InterPro" id="IPR037018">
    <property type="entry name" value="GH65_N"/>
</dbReference>
<feature type="domain" description="Glycoside hydrolase family 65 C-terminal" evidence="3">
    <location>
        <begin position="694"/>
        <end position="735"/>
    </location>
</feature>
<dbReference type="InterPro" id="IPR005194">
    <property type="entry name" value="Glyco_hydro_65_C"/>
</dbReference>
<keyword evidence="5" id="KW-0378">Hydrolase</keyword>
<dbReference type="GO" id="GO:0016757">
    <property type="term" value="F:glycosyltransferase activity"/>
    <property type="evidence" value="ECO:0007669"/>
    <property type="project" value="UniProtKB-ARBA"/>
</dbReference>
<dbReference type="GO" id="GO:0005975">
    <property type="term" value="P:carbohydrate metabolic process"/>
    <property type="evidence" value="ECO:0007669"/>
    <property type="project" value="InterPro"/>
</dbReference>
<name>A0AB74UUA9_9GAMM</name>
<dbReference type="AlphaFoldDB" id="A0AB74UUA9"/>
<evidence type="ECO:0000259" key="2">
    <source>
        <dbReference type="Pfam" id="PF03632"/>
    </source>
</evidence>
<gene>
    <name evidence="5" type="ORF">ACFYG5_07915</name>
</gene>
<dbReference type="InterPro" id="IPR011013">
    <property type="entry name" value="Gal_mutarotase_sf_dom"/>
</dbReference>
<dbReference type="Gene3D" id="2.60.420.10">
    <property type="entry name" value="Maltose phosphorylase, domain 3"/>
    <property type="match status" value="1"/>
</dbReference>
<dbReference type="InterPro" id="IPR005196">
    <property type="entry name" value="Glyco_hydro_65_N"/>
</dbReference>